<feature type="domain" description="AB hydrolase-1" evidence="3">
    <location>
        <begin position="78"/>
        <end position="227"/>
    </location>
</feature>
<sequence>MLLVPTIALGAIALALPPVRGVEASASSCAASPAPISAPSLAGEALDSEPVRLTARDGRKLEGTFYPVPKVNDPVAAVLLIHDLGADRAQLEPLVERLVKKKLAVLTFDLRGHGASADEECDWSAMDEAAQSRLVPFMVHDIGAAMEWLSDDSRVLGARQHVIGQGFGALLAARAAADERVTSLTLIEPQLDAHNFQLAGLLDDAAGLPMQLVAPKDACERYETFLKDEELEDVIEIQAVKCDAGECAGDKRFGTSLSKWVDDRRDGATSGTSGGKRKRG</sequence>
<dbReference type="PANTHER" id="PTHR22946:SF9">
    <property type="entry name" value="POLYKETIDE TRANSFERASE AF380"/>
    <property type="match status" value="1"/>
</dbReference>
<dbReference type="Gene3D" id="3.40.50.1820">
    <property type="entry name" value="alpha/beta hydrolase"/>
    <property type="match status" value="1"/>
</dbReference>
<dbReference type="InterPro" id="IPR050261">
    <property type="entry name" value="FrsA_esterase"/>
</dbReference>
<accession>A0A518D1T5</accession>
<reference evidence="4 5" key="1">
    <citation type="submission" date="2019-02" db="EMBL/GenBank/DDBJ databases">
        <title>Deep-cultivation of Planctomycetes and their phenomic and genomic characterization uncovers novel biology.</title>
        <authorList>
            <person name="Wiegand S."/>
            <person name="Jogler M."/>
            <person name="Boedeker C."/>
            <person name="Pinto D."/>
            <person name="Vollmers J."/>
            <person name="Rivas-Marin E."/>
            <person name="Kohn T."/>
            <person name="Peeters S.H."/>
            <person name="Heuer A."/>
            <person name="Rast P."/>
            <person name="Oberbeckmann S."/>
            <person name="Bunk B."/>
            <person name="Jeske O."/>
            <person name="Meyerdierks A."/>
            <person name="Storesund J.E."/>
            <person name="Kallscheuer N."/>
            <person name="Luecker S."/>
            <person name="Lage O.M."/>
            <person name="Pohl T."/>
            <person name="Merkel B.J."/>
            <person name="Hornburger P."/>
            <person name="Mueller R.-W."/>
            <person name="Bruemmer F."/>
            <person name="Labrenz M."/>
            <person name="Spormann A.M."/>
            <person name="Op den Camp H."/>
            <person name="Overmann J."/>
            <person name="Amann R."/>
            <person name="Jetten M.S.M."/>
            <person name="Mascher T."/>
            <person name="Medema M.H."/>
            <person name="Devos D.P."/>
            <person name="Kaster A.-K."/>
            <person name="Ovreas L."/>
            <person name="Rohde M."/>
            <person name="Galperin M.Y."/>
            <person name="Jogler C."/>
        </authorList>
    </citation>
    <scope>NUCLEOTIDE SEQUENCE [LARGE SCALE GENOMIC DNA]</scope>
    <source>
        <strain evidence="4 5">Pla163</strain>
    </source>
</reference>
<gene>
    <name evidence="4" type="ORF">Pla163_25700</name>
</gene>
<proteinExistence type="inferred from homology"/>
<comment type="similarity">
    <text evidence="2">Belongs to the AB hydrolase superfamily. FUS2 hydrolase family.</text>
</comment>
<dbReference type="RefSeq" id="WP_145188792.1">
    <property type="nucleotide sequence ID" value="NZ_CP036290.1"/>
</dbReference>
<evidence type="ECO:0000259" key="3">
    <source>
        <dbReference type="Pfam" id="PF12697"/>
    </source>
</evidence>
<evidence type="ECO:0000256" key="1">
    <source>
        <dbReference type="ARBA" id="ARBA00022801"/>
    </source>
</evidence>
<dbReference type="SUPFAM" id="SSF53474">
    <property type="entry name" value="alpha/beta-Hydrolases"/>
    <property type="match status" value="1"/>
</dbReference>
<dbReference type="OrthoDB" id="282214at2"/>
<dbReference type="EMBL" id="CP036290">
    <property type="protein sequence ID" value="QDU85440.1"/>
    <property type="molecule type" value="Genomic_DNA"/>
</dbReference>
<keyword evidence="5" id="KW-1185">Reference proteome</keyword>
<dbReference type="InterPro" id="IPR000073">
    <property type="entry name" value="AB_hydrolase_1"/>
</dbReference>
<dbReference type="Proteomes" id="UP000319342">
    <property type="component" value="Chromosome"/>
</dbReference>
<protein>
    <submittedName>
        <fullName evidence="4">Alpha/beta hydrolase family protein</fullName>
    </submittedName>
</protein>
<dbReference type="InterPro" id="IPR029058">
    <property type="entry name" value="AB_hydrolase_fold"/>
</dbReference>
<keyword evidence="1 4" id="KW-0378">Hydrolase</keyword>
<evidence type="ECO:0000313" key="4">
    <source>
        <dbReference type="EMBL" id="QDU85440.1"/>
    </source>
</evidence>
<dbReference type="AlphaFoldDB" id="A0A518D1T5"/>
<dbReference type="Pfam" id="PF12697">
    <property type="entry name" value="Abhydrolase_6"/>
    <property type="match status" value="1"/>
</dbReference>
<name>A0A518D1T5_9BACT</name>
<evidence type="ECO:0000313" key="5">
    <source>
        <dbReference type="Proteomes" id="UP000319342"/>
    </source>
</evidence>
<dbReference type="GO" id="GO:0052689">
    <property type="term" value="F:carboxylic ester hydrolase activity"/>
    <property type="evidence" value="ECO:0007669"/>
    <property type="project" value="UniProtKB-ARBA"/>
</dbReference>
<evidence type="ECO:0000256" key="2">
    <source>
        <dbReference type="ARBA" id="ARBA00038115"/>
    </source>
</evidence>
<dbReference type="PANTHER" id="PTHR22946">
    <property type="entry name" value="DIENELACTONE HYDROLASE DOMAIN-CONTAINING PROTEIN-RELATED"/>
    <property type="match status" value="1"/>
</dbReference>
<organism evidence="4 5">
    <name type="scientific">Rohdeia mirabilis</name>
    <dbReference type="NCBI Taxonomy" id="2528008"/>
    <lineage>
        <taxon>Bacteria</taxon>
        <taxon>Pseudomonadati</taxon>
        <taxon>Planctomycetota</taxon>
        <taxon>Planctomycetia</taxon>
        <taxon>Planctomycetia incertae sedis</taxon>
        <taxon>Rohdeia</taxon>
    </lineage>
</organism>